<dbReference type="AlphaFoldDB" id="A0A0C2MUC7"/>
<dbReference type="Proteomes" id="UP000031668">
    <property type="component" value="Unassembled WGS sequence"/>
</dbReference>
<evidence type="ECO:0000313" key="2">
    <source>
        <dbReference type="Proteomes" id="UP000031668"/>
    </source>
</evidence>
<accession>A0A0C2MUC7</accession>
<evidence type="ECO:0000313" key="1">
    <source>
        <dbReference type="EMBL" id="KII65287.1"/>
    </source>
</evidence>
<keyword evidence="2" id="KW-1185">Reference proteome</keyword>
<reference evidence="1 2" key="1">
    <citation type="journal article" date="2014" name="Genome Biol. Evol.">
        <title>The genome of the myxosporean Thelohanellus kitauei shows adaptations to nutrient acquisition within its fish host.</title>
        <authorList>
            <person name="Yang Y."/>
            <person name="Xiong J."/>
            <person name="Zhou Z."/>
            <person name="Huo F."/>
            <person name="Miao W."/>
            <person name="Ran C."/>
            <person name="Liu Y."/>
            <person name="Zhang J."/>
            <person name="Feng J."/>
            <person name="Wang M."/>
            <person name="Wang M."/>
            <person name="Wang L."/>
            <person name="Yao B."/>
        </authorList>
    </citation>
    <scope>NUCLEOTIDE SEQUENCE [LARGE SCALE GENOMIC DNA]</scope>
    <source>
        <strain evidence="1">Wuqing</strain>
    </source>
</reference>
<dbReference type="EMBL" id="JWZT01003910">
    <property type="protein sequence ID" value="KII65287.1"/>
    <property type="molecule type" value="Genomic_DNA"/>
</dbReference>
<comment type="caution">
    <text evidence="1">The sequence shown here is derived from an EMBL/GenBank/DDBJ whole genome shotgun (WGS) entry which is preliminary data.</text>
</comment>
<sequence length="103" mass="12366">MRCLSSESLVVVKVHTERLSDVYRLDEMKDRFFTLFVLTLLKPNLFERVEAVRNILIKKVCVVLSQVIYRDLGHFIRAIVIEYRINIVTIDGRSFKRRNYFWL</sequence>
<proteinExistence type="predicted"/>
<organism evidence="1 2">
    <name type="scientific">Thelohanellus kitauei</name>
    <name type="common">Myxosporean</name>
    <dbReference type="NCBI Taxonomy" id="669202"/>
    <lineage>
        <taxon>Eukaryota</taxon>
        <taxon>Metazoa</taxon>
        <taxon>Cnidaria</taxon>
        <taxon>Myxozoa</taxon>
        <taxon>Myxosporea</taxon>
        <taxon>Bivalvulida</taxon>
        <taxon>Platysporina</taxon>
        <taxon>Myxobolidae</taxon>
        <taxon>Thelohanellus</taxon>
    </lineage>
</organism>
<name>A0A0C2MUC7_THEKT</name>
<protein>
    <submittedName>
        <fullName evidence="1">Uncharacterized protein</fullName>
    </submittedName>
</protein>
<gene>
    <name evidence="1" type="ORF">RF11_02707</name>
</gene>